<evidence type="ECO:0000313" key="6">
    <source>
        <dbReference type="Proteomes" id="UP001358586"/>
    </source>
</evidence>
<sequence>MASDHVGKPNEQTTDKNTTPTSSQQQQQQGPPIQWPPQSHPPQVCYPPAIVPPNAQFHGYNALPPRGGYGPYPYPYPYPPPGPYYGQGYIQSEHRHRCSGACRCFLVFLILVIVILLLTKLIIWATLLPRFPVFHVENMHVTNFNTDANPFTARWETEIRIENPNTKLYLYVDGMEVFMNYNDKYDVGFTWINPMFMESKNKTSMQVVINTGESAHHAVPIWIAQDMGKDQKNGGVNFVLKIKVWATLKSGMWLWFRRSLILNVECDDLKVNFGNSSREGTLEYIKDREDCYVST</sequence>
<dbReference type="InterPro" id="IPR044839">
    <property type="entry name" value="NDR1-like"/>
</dbReference>
<dbReference type="EMBL" id="JARKNE010000009">
    <property type="protein sequence ID" value="KAK5804021.1"/>
    <property type="molecule type" value="Genomic_DNA"/>
</dbReference>
<evidence type="ECO:0000256" key="1">
    <source>
        <dbReference type="ARBA" id="ARBA00004370"/>
    </source>
</evidence>
<feature type="compositionally biased region" description="Low complexity" evidence="3">
    <location>
        <begin position="18"/>
        <end position="32"/>
    </location>
</feature>
<dbReference type="PANTHER" id="PTHR31234">
    <property type="entry name" value="LATE EMBRYOGENESIS ABUNDANT (LEA) HYDROXYPROLINE-RICH GLYCOPROTEIN FAMILY"/>
    <property type="match status" value="1"/>
</dbReference>
<keyword evidence="4" id="KW-0812">Transmembrane</keyword>
<reference evidence="5 6" key="1">
    <citation type="submission" date="2023-03" db="EMBL/GenBank/DDBJ databases">
        <title>WGS of Gossypium arboreum.</title>
        <authorList>
            <person name="Yu D."/>
        </authorList>
    </citation>
    <scope>NUCLEOTIDE SEQUENCE [LARGE SCALE GENOMIC DNA]</scope>
    <source>
        <tissue evidence="5">Leaf</tissue>
    </source>
</reference>
<organism evidence="5 6">
    <name type="scientific">Gossypium arboreum</name>
    <name type="common">Tree cotton</name>
    <name type="synonym">Gossypium nanking</name>
    <dbReference type="NCBI Taxonomy" id="29729"/>
    <lineage>
        <taxon>Eukaryota</taxon>
        <taxon>Viridiplantae</taxon>
        <taxon>Streptophyta</taxon>
        <taxon>Embryophyta</taxon>
        <taxon>Tracheophyta</taxon>
        <taxon>Spermatophyta</taxon>
        <taxon>Magnoliopsida</taxon>
        <taxon>eudicotyledons</taxon>
        <taxon>Gunneridae</taxon>
        <taxon>Pentapetalae</taxon>
        <taxon>rosids</taxon>
        <taxon>malvids</taxon>
        <taxon>Malvales</taxon>
        <taxon>Malvaceae</taxon>
        <taxon>Malvoideae</taxon>
        <taxon>Gossypium</taxon>
    </lineage>
</organism>
<evidence type="ECO:0008006" key="7">
    <source>
        <dbReference type="Google" id="ProtNLM"/>
    </source>
</evidence>
<dbReference type="Proteomes" id="UP001358586">
    <property type="component" value="Chromosome 9"/>
</dbReference>
<evidence type="ECO:0000256" key="2">
    <source>
        <dbReference type="ARBA" id="ARBA00023136"/>
    </source>
</evidence>
<comment type="caution">
    <text evidence="5">The sequence shown here is derived from an EMBL/GenBank/DDBJ whole genome shotgun (WGS) entry which is preliminary data.</text>
</comment>
<accession>A0ABR0NUA6</accession>
<evidence type="ECO:0000256" key="4">
    <source>
        <dbReference type="SAM" id="Phobius"/>
    </source>
</evidence>
<evidence type="ECO:0000256" key="3">
    <source>
        <dbReference type="SAM" id="MobiDB-lite"/>
    </source>
</evidence>
<name>A0ABR0NUA6_GOSAR</name>
<dbReference type="PANTHER" id="PTHR31234:SF55">
    <property type="entry name" value="LATE EMBRYOGENESIS ABUNDANT (LEA) HYDROXYPROLINE-RICH GLYCOPROTEIN FAMILY"/>
    <property type="match status" value="1"/>
</dbReference>
<keyword evidence="2 4" id="KW-0472">Membrane</keyword>
<comment type="subcellular location">
    <subcellularLocation>
        <location evidence="1">Membrane</location>
    </subcellularLocation>
</comment>
<feature type="transmembrane region" description="Helical" evidence="4">
    <location>
        <begin position="104"/>
        <end position="127"/>
    </location>
</feature>
<feature type="region of interest" description="Disordered" evidence="3">
    <location>
        <begin position="1"/>
        <end position="40"/>
    </location>
</feature>
<protein>
    <recommendedName>
        <fullName evidence="7">Late embryogenesis abundant protein LEA-2 subgroup domain-containing protein</fullName>
    </recommendedName>
</protein>
<proteinExistence type="predicted"/>
<gene>
    <name evidence="5" type="ORF">PVK06_031670</name>
</gene>
<evidence type="ECO:0000313" key="5">
    <source>
        <dbReference type="EMBL" id="KAK5804021.1"/>
    </source>
</evidence>
<keyword evidence="4" id="KW-1133">Transmembrane helix</keyword>
<keyword evidence="6" id="KW-1185">Reference proteome</keyword>